<evidence type="ECO:0000313" key="3">
    <source>
        <dbReference type="Proteomes" id="UP001392437"/>
    </source>
</evidence>
<feature type="transmembrane region" description="Helical" evidence="1">
    <location>
        <begin position="12"/>
        <end position="30"/>
    </location>
</feature>
<feature type="transmembrane region" description="Helical" evidence="1">
    <location>
        <begin position="78"/>
        <end position="96"/>
    </location>
</feature>
<feature type="transmembrane region" description="Helical" evidence="1">
    <location>
        <begin position="187"/>
        <end position="211"/>
    </location>
</feature>
<accession>A0AAW0QRF3</accession>
<feature type="transmembrane region" description="Helical" evidence="1">
    <location>
        <begin position="157"/>
        <end position="175"/>
    </location>
</feature>
<keyword evidence="1" id="KW-0812">Transmembrane</keyword>
<keyword evidence="3" id="KW-1185">Reference proteome</keyword>
<evidence type="ECO:0000313" key="2">
    <source>
        <dbReference type="EMBL" id="KAK8106705.1"/>
    </source>
</evidence>
<proteinExistence type="predicted"/>
<protein>
    <submittedName>
        <fullName evidence="2">Uncharacterized protein</fullName>
    </submittedName>
</protein>
<keyword evidence="1" id="KW-1133">Transmembrane helix</keyword>
<comment type="caution">
    <text evidence="2">The sequence shown here is derived from an EMBL/GenBank/DDBJ whole genome shotgun (WGS) entry which is preliminary data.</text>
</comment>
<dbReference type="Proteomes" id="UP001392437">
    <property type="component" value="Unassembled WGS sequence"/>
</dbReference>
<reference evidence="2 3" key="1">
    <citation type="submission" date="2023-01" db="EMBL/GenBank/DDBJ databases">
        <title>Analysis of 21 Apiospora genomes using comparative genomics revels a genus with tremendous synthesis potential of carbohydrate active enzymes and secondary metabolites.</title>
        <authorList>
            <person name="Sorensen T."/>
        </authorList>
    </citation>
    <scope>NUCLEOTIDE SEQUENCE [LARGE SCALE GENOMIC DNA]</scope>
    <source>
        <strain evidence="2 3">CBS 117206</strain>
    </source>
</reference>
<keyword evidence="1" id="KW-0472">Membrane</keyword>
<organism evidence="2 3">
    <name type="scientific">Apiospora kogelbergensis</name>
    <dbReference type="NCBI Taxonomy" id="1337665"/>
    <lineage>
        <taxon>Eukaryota</taxon>
        <taxon>Fungi</taxon>
        <taxon>Dikarya</taxon>
        <taxon>Ascomycota</taxon>
        <taxon>Pezizomycotina</taxon>
        <taxon>Sordariomycetes</taxon>
        <taxon>Xylariomycetidae</taxon>
        <taxon>Amphisphaeriales</taxon>
        <taxon>Apiosporaceae</taxon>
        <taxon>Apiospora</taxon>
    </lineage>
</organism>
<name>A0AAW0QRF3_9PEZI</name>
<evidence type="ECO:0000256" key="1">
    <source>
        <dbReference type="SAM" id="Phobius"/>
    </source>
</evidence>
<dbReference type="AlphaFoldDB" id="A0AAW0QRF3"/>
<feature type="transmembrane region" description="Helical" evidence="1">
    <location>
        <begin position="51"/>
        <end position="72"/>
    </location>
</feature>
<dbReference type="EMBL" id="JAQQWP010000008">
    <property type="protein sequence ID" value="KAK8106705.1"/>
    <property type="molecule type" value="Genomic_DNA"/>
</dbReference>
<sequence length="219" mass="24454">MALLYDLRFVPAGLSVLVTLLHAFGVLYNHRRVAQPLKACQLLRVKFRLELLLLSVGQIVLSFAVVVVFATLTVFIEINIWTVYLLGSIVAVSMIMPLDEQDVAITLGSFLGGIIIADVYAYHGSTFMLVSAAIFRLWVACEWMVYSQKKHRTKGCVFMEAFLLSIMVLAGAMGITCAKDWRLLPVLRLYMLLIISVGYGVEDLLVAALSIRYQDDDDE</sequence>
<gene>
    <name evidence="2" type="ORF">PG999_010064</name>
</gene>